<dbReference type="PROSITE" id="PS50887">
    <property type="entry name" value="GGDEF"/>
    <property type="match status" value="1"/>
</dbReference>
<gene>
    <name evidence="4" type="ORF">ACFFNX_17150</name>
</gene>
<protein>
    <submittedName>
        <fullName evidence="4">Bifunctional diguanylate cyclase/phosphodiesterase</fullName>
    </submittedName>
</protein>
<dbReference type="Pfam" id="PF00563">
    <property type="entry name" value="EAL"/>
    <property type="match status" value="1"/>
</dbReference>
<dbReference type="InterPro" id="IPR043128">
    <property type="entry name" value="Rev_trsase/Diguanyl_cyclase"/>
</dbReference>
<proteinExistence type="predicted"/>
<organism evidence="4 5">
    <name type="scientific">Actinoallomurus acaciae</name>
    <dbReference type="NCBI Taxonomy" id="502577"/>
    <lineage>
        <taxon>Bacteria</taxon>
        <taxon>Bacillati</taxon>
        <taxon>Actinomycetota</taxon>
        <taxon>Actinomycetes</taxon>
        <taxon>Streptosporangiales</taxon>
        <taxon>Thermomonosporaceae</taxon>
        <taxon>Actinoallomurus</taxon>
    </lineage>
</organism>
<evidence type="ECO:0000313" key="4">
    <source>
        <dbReference type="EMBL" id="MFB9833913.1"/>
    </source>
</evidence>
<dbReference type="Gene3D" id="3.30.70.270">
    <property type="match status" value="1"/>
</dbReference>
<keyword evidence="1" id="KW-0472">Membrane</keyword>
<dbReference type="SMART" id="SM00267">
    <property type="entry name" value="GGDEF"/>
    <property type="match status" value="1"/>
</dbReference>
<dbReference type="CDD" id="cd01949">
    <property type="entry name" value="GGDEF"/>
    <property type="match status" value="1"/>
</dbReference>
<dbReference type="Gene3D" id="3.20.20.450">
    <property type="entry name" value="EAL domain"/>
    <property type="match status" value="1"/>
</dbReference>
<feature type="domain" description="EAL" evidence="2">
    <location>
        <begin position="434"/>
        <end position="687"/>
    </location>
</feature>
<accession>A0ABV5YH19</accession>
<feature type="transmembrane region" description="Helical" evidence="1">
    <location>
        <begin position="125"/>
        <end position="147"/>
    </location>
</feature>
<evidence type="ECO:0000313" key="5">
    <source>
        <dbReference type="Proteomes" id="UP001589627"/>
    </source>
</evidence>
<dbReference type="CDD" id="cd01948">
    <property type="entry name" value="EAL"/>
    <property type="match status" value="1"/>
</dbReference>
<sequence>MKDPNNTRDTVPRRGSPLWIYVVSVTSAGIAALAASVAFLRSVDLQELVRNPLFWILACLIILGELKPIVTPGSTETTGATISTTFTFATMVYAGLPTALVFHAVAAMATGILRRRALHRTVFNVGQYTLSFTAAGLTLLAFGITASPSHVWIPDGADLLPMALAGTAYFLVNSVLVNAAIAFHERGSVLKAMRWNFGLQLLVHAALLGLAPLVAVAMSRSAAFVPLFVLPFIAVYLNASVSLSREHQAMHDALTGLPNRKLLIIRTEQALAEARHLAERRTVQGRGAEEPQQRVGLFLLDLDRFKEVNDTLGHPTGDRLLQLVAHRLTHSVRPGDLVARLGGDEFAVLLPSVRDARAAREVAARLRAALGEPVRLDGNSFDLDGSVGIALHPDHAPDFELLMQRADVAMYVAKENRTGVEIYSPDRDRNSPERLGRQGELRRAIDRGELELHYQPKIFLDDDRPVGMEALLRWRHPVKGLLTPDQFLPIAEQTYLMRGITGFVVEAALAQVAEWWQAGLTVQVSINASGRDLLDATLTETIASGLMRHAVPPHALQLEITERILMTEPAYAADTVAALAKLGIPLSLDDFGTGYSSLVRLRSLPVEEIKIDSSFVGRLCDTSDDAVIVQSIVDLVRTLGLRSVAEGVEDAATANLLRKMGCDAAQGYHFRPPMTADDATAWLRERSHELAAPEEAAC</sequence>
<reference evidence="4 5" key="1">
    <citation type="submission" date="2024-09" db="EMBL/GenBank/DDBJ databases">
        <authorList>
            <person name="Sun Q."/>
            <person name="Mori K."/>
        </authorList>
    </citation>
    <scope>NUCLEOTIDE SEQUENCE [LARGE SCALE GENOMIC DNA]</scope>
    <source>
        <strain evidence="4 5">TBRC 0563</strain>
    </source>
</reference>
<dbReference type="PANTHER" id="PTHR44757:SF2">
    <property type="entry name" value="BIOFILM ARCHITECTURE MAINTENANCE PROTEIN MBAA"/>
    <property type="match status" value="1"/>
</dbReference>
<dbReference type="SUPFAM" id="SSF141868">
    <property type="entry name" value="EAL domain-like"/>
    <property type="match status" value="1"/>
</dbReference>
<dbReference type="InterPro" id="IPR035919">
    <property type="entry name" value="EAL_sf"/>
</dbReference>
<feature type="transmembrane region" description="Helical" evidence="1">
    <location>
        <begin position="159"/>
        <end position="183"/>
    </location>
</feature>
<keyword evidence="5" id="KW-1185">Reference proteome</keyword>
<dbReference type="InterPro" id="IPR001633">
    <property type="entry name" value="EAL_dom"/>
</dbReference>
<dbReference type="InterPro" id="IPR000160">
    <property type="entry name" value="GGDEF_dom"/>
</dbReference>
<keyword evidence="1" id="KW-0812">Transmembrane</keyword>
<dbReference type="EMBL" id="JBHLZP010000112">
    <property type="protein sequence ID" value="MFB9833913.1"/>
    <property type="molecule type" value="Genomic_DNA"/>
</dbReference>
<dbReference type="Pfam" id="PF00990">
    <property type="entry name" value="GGDEF"/>
    <property type="match status" value="1"/>
</dbReference>
<comment type="caution">
    <text evidence="4">The sequence shown here is derived from an EMBL/GenBank/DDBJ whole genome shotgun (WGS) entry which is preliminary data.</text>
</comment>
<dbReference type="PROSITE" id="PS50883">
    <property type="entry name" value="EAL"/>
    <property type="match status" value="1"/>
</dbReference>
<dbReference type="RefSeq" id="WP_378202490.1">
    <property type="nucleotide sequence ID" value="NZ_JBHLZP010000112.1"/>
</dbReference>
<dbReference type="SUPFAM" id="SSF55073">
    <property type="entry name" value="Nucleotide cyclase"/>
    <property type="match status" value="1"/>
</dbReference>
<name>A0ABV5YH19_9ACTN</name>
<feature type="transmembrane region" description="Helical" evidence="1">
    <location>
        <begin position="195"/>
        <end position="217"/>
    </location>
</feature>
<dbReference type="InterPro" id="IPR052155">
    <property type="entry name" value="Biofilm_reg_signaling"/>
</dbReference>
<dbReference type="Proteomes" id="UP001589627">
    <property type="component" value="Unassembled WGS sequence"/>
</dbReference>
<keyword evidence="1" id="KW-1133">Transmembrane helix</keyword>
<evidence type="ECO:0000259" key="3">
    <source>
        <dbReference type="PROSITE" id="PS50887"/>
    </source>
</evidence>
<evidence type="ECO:0000256" key="1">
    <source>
        <dbReference type="SAM" id="Phobius"/>
    </source>
</evidence>
<dbReference type="PANTHER" id="PTHR44757">
    <property type="entry name" value="DIGUANYLATE CYCLASE DGCP"/>
    <property type="match status" value="1"/>
</dbReference>
<feature type="transmembrane region" description="Helical" evidence="1">
    <location>
        <begin position="18"/>
        <end position="40"/>
    </location>
</feature>
<dbReference type="InterPro" id="IPR029787">
    <property type="entry name" value="Nucleotide_cyclase"/>
</dbReference>
<feature type="transmembrane region" description="Helical" evidence="1">
    <location>
        <begin position="52"/>
        <end position="70"/>
    </location>
</feature>
<evidence type="ECO:0000259" key="2">
    <source>
        <dbReference type="PROSITE" id="PS50883"/>
    </source>
</evidence>
<feature type="domain" description="GGDEF" evidence="3">
    <location>
        <begin position="293"/>
        <end position="425"/>
    </location>
</feature>
<feature type="transmembrane region" description="Helical" evidence="1">
    <location>
        <begin position="90"/>
        <end position="113"/>
    </location>
</feature>
<dbReference type="SMART" id="SM00052">
    <property type="entry name" value="EAL"/>
    <property type="match status" value="1"/>
</dbReference>
<dbReference type="NCBIfam" id="TIGR00254">
    <property type="entry name" value="GGDEF"/>
    <property type="match status" value="1"/>
</dbReference>